<dbReference type="CDD" id="cd07385">
    <property type="entry name" value="MPP_YkuE_C"/>
    <property type="match status" value="1"/>
</dbReference>
<evidence type="ECO:0000256" key="1">
    <source>
        <dbReference type="ARBA" id="ARBA00001968"/>
    </source>
</evidence>
<organism evidence="7 8">
    <name type="scientific">Bacteroides ovatus</name>
    <dbReference type="NCBI Taxonomy" id="28116"/>
    <lineage>
        <taxon>Bacteria</taxon>
        <taxon>Pseudomonadati</taxon>
        <taxon>Bacteroidota</taxon>
        <taxon>Bacteroidia</taxon>
        <taxon>Bacteroidales</taxon>
        <taxon>Bacteroidaceae</taxon>
        <taxon>Bacteroides</taxon>
    </lineage>
</organism>
<reference evidence="7 8" key="1">
    <citation type="submission" date="2016-10" db="EMBL/GenBank/DDBJ databases">
        <authorList>
            <person name="de Groot N.N."/>
        </authorList>
    </citation>
    <scope>NUCLEOTIDE SEQUENCE [LARGE SCALE GENOMIC DNA]</scope>
    <source>
        <strain evidence="7 8">NLAE-zl-C57</strain>
    </source>
</reference>
<dbReference type="GO" id="GO:0046872">
    <property type="term" value="F:metal ion binding"/>
    <property type="evidence" value="ECO:0007669"/>
    <property type="project" value="UniProtKB-KW"/>
</dbReference>
<dbReference type="InterPro" id="IPR004843">
    <property type="entry name" value="Calcineurin-like_PHP"/>
</dbReference>
<evidence type="ECO:0000256" key="3">
    <source>
        <dbReference type="ARBA" id="ARBA00022801"/>
    </source>
</evidence>
<keyword evidence="5" id="KW-0472">Membrane</keyword>
<evidence type="ECO:0000259" key="6">
    <source>
        <dbReference type="Pfam" id="PF00149"/>
    </source>
</evidence>
<sequence length="361" mass="41078">MLTYLLIIITLYLVGNAYIFIRAKQALKVKSLGVKIFLTVLFWICALSFFGTMLARNLEIPVFISHSMYTIGTSWLIFTLYMALFLLLFDILKLFKVVCKYRFYLSLVFTLGLLGYGVYNYHHPETNVVSILTNKQYGDTPQTIKIVAISDVHLGNGTGKAALKKYVEMINAQHPDLILISGDLIDNSVVPLYTENMAEELGDLKAPMGIYMVLGNHEYISAIDESIRYIKSTPIQLLRDSVVTLPNGIQLIGRDDRHNRKRRSLQELMVNVDKSKPIILLDHQPFDLEETEAAGIDLQFSGHTHHGQIWPISWVTESIFEQSHGYRQWGNSHVYVSSGLSLWGPPFRIGTHSEMVIFNFQ</sequence>
<accession>A0A1G8DZH5</accession>
<evidence type="ECO:0000256" key="5">
    <source>
        <dbReference type="SAM" id="Phobius"/>
    </source>
</evidence>
<dbReference type="AlphaFoldDB" id="A0A1G8DZH5"/>
<keyword evidence="3" id="KW-0378">Hydrolase</keyword>
<dbReference type="RefSeq" id="WP_074636529.1">
    <property type="nucleotide sequence ID" value="NZ_FNDO01000009.1"/>
</dbReference>
<evidence type="ECO:0000256" key="2">
    <source>
        <dbReference type="ARBA" id="ARBA00022723"/>
    </source>
</evidence>
<dbReference type="Gene3D" id="3.60.21.10">
    <property type="match status" value="1"/>
</dbReference>
<name>A0A1G8DZH5_BACOV</name>
<feature type="domain" description="Calcineurin-like phosphoesterase" evidence="6">
    <location>
        <begin position="144"/>
        <end position="306"/>
    </location>
</feature>
<dbReference type="FunFam" id="3.60.21.10:FF:000028">
    <property type="entry name" value="Putative metallophosphoesterase"/>
    <property type="match status" value="1"/>
</dbReference>
<protein>
    <recommendedName>
        <fullName evidence="6">Calcineurin-like phosphoesterase domain-containing protein</fullName>
    </recommendedName>
</protein>
<dbReference type="EMBL" id="FNDO01000009">
    <property type="protein sequence ID" value="SDH62995.1"/>
    <property type="molecule type" value="Genomic_DNA"/>
</dbReference>
<dbReference type="InterPro" id="IPR051158">
    <property type="entry name" value="Metallophosphoesterase_sf"/>
</dbReference>
<feature type="transmembrane region" description="Helical" evidence="5">
    <location>
        <begin position="101"/>
        <end position="119"/>
    </location>
</feature>
<dbReference type="PANTHER" id="PTHR31302:SF0">
    <property type="entry name" value="TRANSMEMBRANE PROTEIN WITH METALLOPHOSPHOESTERASE DOMAIN"/>
    <property type="match status" value="1"/>
</dbReference>
<evidence type="ECO:0000313" key="7">
    <source>
        <dbReference type="EMBL" id="SDH62995.1"/>
    </source>
</evidence>
<dbReference type="PANTHER" id="PTHR31302">
    <property type="entry name" value="TRANSMEMBRANE PROTEIN WITH METALLOPHOSPHOESTERASE DOMAIN-RELATED"/>
    <property type="match status" value="1"/>
</dbReference>
<evidence type="ECO:0000256" key="4">
    <source>
        <dbReference type="ARBA" id="ARBA00061089"/>
    </source>
</evidence>
<dbReference type="Pfam" id="PF00149">
    <property type="entry name" value="Metallophos"/>
    <property type="match status" value="1"/>
</dbReference>
<keyword evidence="2" id="KW-0479">Metal-binding</keyword>
<dbReference type="InterPro" id="IPR029052">
    <property type="entry name" value="Metallo-depent_PP-like"/>
</dbReference>
<feature type="transmembrane region" description="Helical" evidence="5">
    <location>
        <begin position="67"/>
        <end position="89"/>
    </location>
</feature>
<gene>
    <name evidence="7" type="ORF">SAMN05192582_100951</name>
</gene>
<dbReference type="Proteomes" id="UP000181870">
    <property type="component" value="Unassembled WGS sequence"/>
</dbReference>
<keyword evidence="5" id="KW-1133">Transmembrane helix</keyword>
<keyword evidence="5" id="KW-0812">Transmembrane</keyword>
<comment type="cofactor">
    <cofactor evidence="1">
        <name>a divalent metal cation</name>
        <dbReference type="ChEBI" id="CHEBI:60240"/>
    </cofactor>
</comment>
<comment type="similarity">
    <text evidence="4">Belongs to the metallophosphoesterase superfamily.</text>
</comment>
<dbReference type="SUPFAM" id="SSF56300">
    <property type="entry name" value="Metallo-dependent phosphatases"/>
    <property type="match status" value="1"/>
</dbReference>
<dbReference type="GO" id="GO:0016787">
    <property type="term" value="F:hydrolase activity"/>
    <property type="evidence" value="ECO:0007669"/>
    <property type="project" value="UniProtKB-KW"/>
</dbReference>
<evidence type="ECO:0000313" key="8">
    <source>
        <dbReference type="Proteomes" id="UP000181870"/>
    </source>
</evidence>
<feature type="transmembrane region" description="Helical" evidence="5">
    <location>
        <begin position="36"/>
        <end position="55"/>
    </location>
</feature>
<feature type="transmembrane region" description="Helical" evidence="5">
    <location>
        <begin position="6"/>
        <end position="24"/>
    </location>
</feature>
<proteinExistence type="inferred from homology"/>